<feature type="transmembrane region" description="Helical" evidence="2">
    <location>
        <begin position="49"/>
        <end position="74"/>
    </location>
</feature>
<keyword evidence="2" id="KW-0472">Membrane</keyword>
<gene>
    <name evidence="3" type="ORF">OV287_25925</name>
</gene>
<dbReference type="RefSeq" id="WP_267536719.1">
    <property type="nucleotide sequence ID" value="NZ_JAPNKA010000001.1"/>
</dbReference>
<feature type="region of interest" description="Disordered" evidence="1">
    <location>
        <begin position="81"/>
        <end position="107"/>
    </location>
</feature>
<keyword evidence="2" id="KW-0812">Transmembrane</keyword>
<evidence type="ECO:0000313" key="4">
    <source>
        <dbReference type="Proteomes" id="UP001207654"/>
    </source>
</evidence>
<reference evidence="3 4" key="1">
    <citation type="submission" date="2022-11" db="EMBL/GenBank/DDBJ databases">
        <title>Minimal conservation of predation-associated metabolite biosynthetic gene clusters underscores biosynthetic potential of Myxococcota including descriptions for ten novel species: Archangium lansinium sp. nov., Myxococcus landrumus sp. nov., Nannocystis bai.</title>
        <authorList>
            <person name="Ahearne A."/>
            <person name="Stevens C."/>
            <person name="Phillips K."/>
        </authorList>
    </citation>
    <scope>NUCLEOTIDE SEQUENCE [LARGE SCALE GENOMIC DNA]</scope>
    <source>
        <strain evidence="3 4">MIWBW</strain>
    </source>
</reference>
<name>A0ABT4A9H6_9BACT</name>
<keyword evidence="4" id="KW-1185">Reference proteome</keyword>
<dbReference type="EMBL" id="JAPNKA010000001">
    <property type="protein sequence ID" value="MCY1077914.1"/>
    <property type="molecule type" value="Genomic_DNA"/>
</dbReference>
<sequence>MGAAGATASEVIEQALGALPASVREELRARLAGADALVVMHIRDERFRWMSLFTFPFKVLLWSLVLLVLLWVFLQNLTSGEGDPGDGDTPQRSSPKPEALPRYEGSKDSSVPVYVSRVERPARSWIPGFLRFRFTVPVHTVEVVTSPSEAPPFRFTVSGERQGHAAVAALYAVASVARLKLVELNQGPPPVVVHRGHGRLPLMLDPRSLDLKWARSEVAAAGFELVTTSAGLELRHAHSPTSKGLAWVFLVGMLLVSPAFLWLASFRRLLLNFLFDAWGRPPGADVFFVDGEAVGYCYKRAGRTWSRVAVPRSQLQAIVFGEELGFDDQVSYGQPRLRLVGNGSVYTVDYSLGDRLGNAIRDLLVSEVLASESTRPGATASTGS</sequence>
<dbReference type="Proteomes" id="UP001207654">
    <property type="component" value="Unassembled WGS sequence"/>
</dbReference>
<organism evidence="3 4">
    <name type="scientific">Archangium lansingense</name>
    <dbReference type="NCBI Taxonomy" id="2995310"/>
    <lineage>
        <taxon>Bacteria</taxon>
        <taxon>Pseudomonadati</taxon>
        <taxon>Myxococcota</taxon>
        <taxon>Myxococcia</taxon>
        <taxon>Myxococcales</taxon>
        <taxon>Cystobacterineae</taxon>
        <taxon>Archangiaceae</taxon>
        <taxon>Archangium</taxon>
    </lineage>
</organism>
<comment type="caution">
    <text evidence="3">The sequence shown here is derived from an EMBL/GenBank/DDBJ whole genome shotgun (WGS) entry which is preliminary data.</text>
</comment>
<evidence type="ECO:0000256" key="2">
    <source>
        <dbReference type="SAM" id="Phobius"/>
    </source>
</evidence>
<evidence type="ECO:0000313" key="3">
    <source>
        <dbReference type="EMBL" id="MCY1077914.1"/>
    </source>
</evidence>
<keyword evidence="2" id="KW-1133">Transmembrane helix</keyword>
<accession>A0ABT4A9H6</accession>
<feature type="transmembrane region" description="Helical" evidence="2">
    <location>
        <begin position="244"/>
        <end position="264"/>
    </location>
</feature>
<evidence type="ECO:0000256" key="1">
    <source>
        <dbReference type="SAM" id="MobiDB-lite"/>
    </source>
</evidence>
<proteinExistence type="predicted"/>
<protein>
    <submittedName>
        <fullName evidence="3">Uncharacterized protein</fullName>
    </submittedName>
</protein>